<dbReference type="SUPFAM" id="SSF161098">
    <property type="entry name" value="MetI-like"/>
    <property type="match status" value="1"/>
</dbReference>
<feature type="transmembrane region" description="Helical" evidence="9">
    <location>
        <begin position="81"/>
        <end position="100"/>
    </location>
</feature>
<organism evidence="11 12">
    <name type="scientific">Candidatus Jeotgalibaca merdavium</name>
    <dbReference type="NCBI Taxonomy" id="2838627"/>
    <lineage>
        <taxon>Bacteria</taxon>
        <taxon>Bacillati</taxon>
        <taxon>Bacillota</taxon>
        <taxon>Bacilli</taxon>
        <taxon>Lactobacillales</taxon>
        <taxon>Carnobacteriaceae</taxon>
        <taxon>Jeotgalibaca</taxon>
    </lineage>
</organism>
<protein>
    <submittedName>
        <fullName evidence="11">Sugar ABC transporter permease</fullName>
    </submittedName>
</protein>
<gene>
    <name evidence="11" type="ORF">H9948_01310</name>
</gene>
<dbReference type="EMBL" id="DWYW01000023">
    <property type="protein sequence ID" value="HJA89402.1"/>
    <property type="molecule type" value="Genomic_DNA"/>
</dbReference>
<dbReference type="PANTHER" id="PTHR32243">
    <property type="entry name" value="MALTOSE TRANSPORT SYSTEM PERMEASE-RELATED"/>
    <property type="match status" value="1"/>
</dbReference>
<evidence type="ECO:0000313" key="12">
    <source>
        <dbReference type="Proteomes" id="UP000886856"/>
    </source>
</evidence>
<comment type="subcellular location">
    <subcellularLocation>
        <location evidence="1 9">Cell membrane</location>
        <topology evidence="1 9">Multi-pass membrane protein</topology>
    </subcellularLocation>
</comment>
<dbReference type="PROSITE" id="PS50928">
    <property type="entry name" value="ABC_TM1"/>
    <property type="match status" value="1"/>
</dbReference>
<evidence type="ECO:0000256" key="6">
    <source>
        <dbReference type="ARBA" id="ARBA00022692"/>
    </source>
</evidence>
<dbReference type="Proteomes" id="UP000886856">
    <property type="component" value="Unassembled WGS sequence"/>
</dbReference>
<accession>A0A9D2HZC2</accession>
<evidence type="ECO:0000259" key="10">
    <source>
        <dbReference type="PROSITE" id="PS50928"/>
    </source>
</evidence>
<evidence type="ECO:0000256" key="1">
    <source>
        <dbReference type="ARBA" id="ARBA00004651"/>
    </source>
</evidence>
<feature type="transmembrane region" description="Helical" evidence="9">
    <location>
        <begin position="199"/>
        <end position="221"/>
    </location>
</feature>
<evidence type="ECO:0000256" key="8">
    <source>
        <dbReference type="ARBA" id="ARBA00023136"/>
    </source>
</evidence>
<feature type="transmembrane region" description="Helical" evidence="9">
    <location>
        <begin position="143"/>
        <end position="161"/>
    </location>
</feature>
<keyword evidence="8 9" id="KW-0472">Membrane</keyword>
<dbReference type="GO" id="GO:0005886">
    <property type="term" value="C:plasma membrane"/>
    <property type="evidence" value="ECO:0007669"/>
    <property type="project" value="UniProtKB-SubCell"/>
</dbReference>
<evidence type="ECO:0000256" key="5">
    <source>
        <dbReference type="ARBA" id="ARBA00022597"/>
    </source>
</evidence>
<feature type="transmembrane region" description="Helical" evidence="9">
    <location>
        <begin position="20"/>
        <end position="41"/>
    </location>
</feature>
<dbReference type="InterPro" id="IPR050901">
    <property type="entry name" value="BP-dep_ABC_trans_perm"/>
</dbReference>
<dbReference type="Gene3D" id="1.10.3720.10">
    <property type="entry name" value="MetI-like"/>
    <property type="match status" value="1"/>
</dbReference>
<evidence type="ECO:0000256" key="3">
    <source>
        <dbReference type="ARBA" id="ARBA00022448"/>
    </source>
</evidence>
<feature type="transmembrane region" description="Helical" evidence="9">
    <location>
        <begin position="241"/>
        <end position="263"/>
    </location>
</feature>
<evidence type="ECO:0000256" key="4">
    <source>
        <dbReference type="ARBA" id="ARBA00022475"/>
    </source>
</evidence>
<sequence length="281" mass="31502">MKKNPKINITEKRILRFSRIFIWLSIVIVMFPVAWIIMASVSKGDSFFSSSFIPEQISFNNYKDLFEKTDFIKWVINSLQLSLYVAFLQLVLSSTAAYAFSRMRFPGRNKGLMLLLVLQVFPNSMAIAGYYVLIYNFGLSDNFLVLTLVLAAGSAFNIWLLKSYMDGISKELDEAAYIDGANHIITFTKVILPLAKPQLVVIFLFSFIATYSEFVISSIFLPNSGKYTLAVGLQTFITNQFAANWTIFAAAAVLSSLPIMIIFMSLQRYIQSGLVAGGVKG</sequence>
<dbReference type="CDD" id="cd06261">
    <property type="entry name" value="TM_PBP2"/>
    <property type="match status" value="1"/>
</dbReference>
<evidence type="ECO:0000256" key="7">
    <source>
        <dbReference type="ARBA" id="ARBA00022989"/>
    </source>
</evidence>
<proteinExistence type="inferred from homology"/>
<dbReference type="PANTHER" id="PTHR32243:SF50">
    <property type="entry name" value="MALTOSE_MALTODEXTRIN TRANSPORT SYSTEM PERMEASE PROTEIN MALG"/>
    <property type="match status" value="1"/>
</dbReference>
<dbReference type="InterPro" id="IPR000515">
    <property type="entry name" value="MetI-like"/>
</dbReference>
<reference evidence="11" key="2">
    <citation type="submission" date="2021-04" db="EMBL/GenBank/DDBJ databases">
        <authorList>
            <person name="Gilroy R."/>
        </authorList>
    </citation>
    <scope>NUCLEOTIDE SEQUENCE</scope>
    <source>
        <strain evidence="11">CHK171-505</strain>
    </source>
</reference>
<keyword evidence="3 9" id="KW-0813">Transport</keyword>
<dbReference type="Pfam" id="PF00528">
    <property type="entry name" value="BPD_transp_1"/>
    <property type="match status" value="1"/>
</dbReference>
<dbReference type="AlphaFoldDB" id="A0A9D2HZC2"/>
<keyword evidence="6 9" id="KW-0812">Transmembrane</keyword>
<comment type="caution">
    <text evidence="11">The sequence shown here is derived from an EMBL/GenBank/DDBJ whole genome shotgun (WGS) entry which is preliminary data.</text>
</comment>
<dbReference type="GO" id="GO:0042956">
    <property type="term" value="P:maltodextrin transmembrane transport"/>
    <property type="evidence" value="ECO:0007669"/>
    <property type="project" value="TreeGrafter"/>
</dbReference>
<evidence type="ECO:0000313" key="11">
    <source>
        <dbReference type="EMBL" id="HJA89402.1"/>
    </source>
</evidence>
<name>A0A9D2HZC2_9LACT</name>
<dbReference type="InterPro" id="IPR035906">
    <property type="entry name" value="MetI-like_sf"/>
</dbReference>
<dbReference type="GO" id="GO:0015423">
    <property type="term" value="F:ABC-type maltose transporter activity"/>
    <property type="evidence" value="ECO:0007669"/>
    <property type="project" value="TreeGrafter"/>
</dbReference>
<feature type="domain" description="ABC transmembrane type-1" evidence="10">
    <location>
        <begin position="75"/>
        <end position="266"/>
    </location>
</feature>
<comment type="similarity">
    <text evidence="2">Belongs to the binding-protein-dependent transport system permease family. MalFG subfamily.</text>
</comment>
<keyword evidence="5" id="KW-0762">Sugar transport</keyword>
<feature type="transmembrane region" description="Helical" evidence="9">
    <location>
        <begin position="112"/>
        <end position="137"/>
    </location>
</feature>
<evidence type="ECO:0000256" key="2">
    <source>
        <dbReference type="ARBA" id="ARBA00009047"/>
    </source>
</evidence>
<reference evidence="11" key="1">
    <citation type="journal article" date="2021" name="PeerJ">
        <title>Extensive microbial diversity within the chicken gut microbiome revealed by metagenomics and culture.</title>
        <authorList>
            <person name="Gilroy R."/>
            <person name="Ravi A."/>
            <person name="Getino M."/>
            <person name="Pursley I."/>
            <person name="Horton D.L."/>
            <person name="Alikhan N.F."/>
            <person name="Baker D."/>
            <person name="Gharbi K."/>
            <person name="Hall N."/>
            <person name="Watson M."/>
            <person name="Adriaenssens E.M."/>
            <person name="Foster-Nyarko E."/>
            <person name="Jarju S."/>
            <person name="Secka A."/>
            <person name="Antonio M."/>
            <person name="Oren A."/>
            <person name="Chaudhuri R.R."/>
            <person name="La Ragione R."/>
            <person name="Hildebrand F."/>
            <person name="Pallen M.J."/>
        </authorList>
    </citation>
    <scope>NUCLEOTIDE SEQUENCE</scope>
    <source>
        <strain evidence="11">CHK171-505</strain>
    </source>
</reference>
<evidence type="ECO:0000256" key="9">
    <source>
        <dbReference type="RuleBase" id="RU363032"/>
    </source>
</evidence>
<keyword evidence="4" id="KW-1003">Cell membrane</keyword>
<keyword evidence="7 9" id="KW-1133">Transmembrane helix</keyword>